<keyword evidence="5" id="KW-0808">Transferase</keyword>
<dbReference type="InterPro" id="IPR000417">
    <property type="entry name" value="Hyethyz_kinase"/>
</dbReference>
<dbReference type="AlphaFoldDB" id="A0A9D1A6D4"/>
<evidence type="ECO:0000313" key="13">
    <source>
        <dbReference type="Proteomes" id="UP000824250"/>
    </source>
</evidence>
<dbReference type="PRINTS" id="PR01099">
    <property type="entry name" value="HYETHTZKNASE"/>
</dbReference>
<comment type="pathway">
    <text evidence="3">Cofactor biosynthesis; thiamine diphosphate biosynthesis; 4-methyl-5-(2-phosphoethyl)-thiazole from 5-(2-hydroxyethyl)-4-methylthiazole: step 1/1.</text>
</comment>
<dbReference type="EMBL" id="DVGC01000064">
    <property type="protein sequence ID" value="HIR06549.1"/>
    <property type="molecule type" value="Genomic_DNA"/>
</dbReference>
<evidence type="ECO:0000256" key="1">
    <source>
        <dbReference type="ARBA" id="ARBA00001771"/>
    </source>
</evidence>
<proteinExistence type="predicted"/>
<evidence type="ECO:0000256" key="7">
    <source>
        <dbReference type="ARBA" id="ARBA00022741"/>
    </source>
</evidence>
<dbReference type="GO" id="GO:0005524">
    <property type="term" value="F:ATP binding"/>
    <property type="evidence" value="ECO:0007669"/>
    <property type="project" value="UniProtKB-KW"/>
</dbReference>
<evidence type="ECO:0000256" key="8">
    <source>
        <dbReference type="ARBA" id="ARBA00022777"/>
    </source>
</evidence>
<dbReference type="Pfam" id="PF02110">
    <property type="entry name" value="HK"/>
    <property type="match status" value="1"/>
</dbReference>
<evidence type="ECO:0000256" key="3">
    <source>
        <dbReference type="ARBA" id="ARBA00004868"/>
    </source>
</evidence>
<dbReference type="GO" id="GO:0004417">
    <property type="term" value="F:hydroxyethylthiazole kinase activity"/>
    <property type="evidence" value="ECO:0007669"/>
    <property type="project" value="UniProtKB-EC"/>
</dbReference>
<dbReference type="Proteomes" id="UP000824250">
    <property type="component" value="Unassembled WGS sequence"/>
</dbReference>
<evidence type="ECO:0000256" key="9">
    <source>
        <dbReference type="ARBA" id="ARBA00022840"/>
    </source>
</evidence>
<dbReference type="EC" id="2.7.1.50" evidence="4"/>
<keyword evidence="9" id="KW-0067">ATP-binding</keyword>
<keyword evidence="6" id="KW-0479">Metal-binding</keyword>
<dbReference type="SUPFAM" id="SSF53613">
    <property type="entry name" value="Ribokinase-like"/>
    <property type="match status" value="1"/>
</dbReference>
<sequence length="333" mass="36420">MDKKQVIDEILEAVRRVREIRPLLHMIPSYVTAALCADTISAAGGRPLMAQAREEMEEITGSADGLAVNMGQPSEEKAAACRAALKTAAKRGLPVMFDPVGAGASSYRRRMMTELAAIPWSGVIKGNSSELHTILTGLLSHDGVDSMGEFSHDTEEEQYLLKEERRGRTLVAAETGKTDRILWREEGRFYRILLSHPAERPVILVGTGCASGAVLGTLLAADWKRKAEEGWNAAGTYQENTGAGKEGIRMAEDGAQENEYKTCALQARRMAILSAAALGLMACSEELQGQKGYGSHKTGLLDALSQMDETVFRGWLERNLKIEEKPEGREQWN</sequence>
<dbReference type="GO" id="GO:0000287">
    <property type="term" value="F:magnesium ion binding"/>
    <property type="evidence" value="ECO:0007669"/>
    <property type="project" value="InterPro"/>
</dbReference>
<comment type="catalytic activity">
    <reaction evidence="1">
        <text>5-(2-hydroxyethyl)-4-methylthiazole + ATP = 4-methyl-5-(2-phosphooxyethyl)-thiazole + ADP + H(+)</text>
        <dbReference type="Rhea" id="RHEA:24212"/>
        <dbReference type="ChEBI" id="CHEBI:15378"/>
        <dbReference type="ChEBI" id="CHEBI:17957"/>
        <dbReference type="ChEBI" id="CHEBI:30616"/>
        <dbReference type="ChEBI" id="CHEBI:58296"/>
        <dbReference type="ChEBI" id="CHEBI:456216"/>
        <dbReference type="EC" id="2.7.1.50"/>
    </reaction>
</comment>
<evidence type="ECO:0000256" key="6">
    <source>
        <dbReference type="ARBA" id="ARBA00022723"/>
    </source>
</evidence>
<evidence type="ECO:0000256" key="5">
    <source>
        <dbReference type="ARBA" id="ARBA00022679"/>
    </source>
</evidence>
<protein>
    <recommendedName>
        <fullName evidence="4">hydroxyethylthiazole kinase</fullName>
        <ecNumber evidence="4">2.7.1.50</ecNumber>
    </recommendedName>
</protein>
<dbReference type="Gene3D" id="3.40.1190.20">
    <property type="match status" value="1"/>
</dbReference>
<reference evidence="12" key="2">
    <citation type="journal article" date="2021" name="PeerJ">
        <title>Extensive microbial diversity within the chicken gut microbiome revealed by metagenomics and culture.</title>
        <authorList>
            <person name="Gilroy R."/>
            <person name="Ravi A."/>
            <person name="Getino M."/>
            <person name="Pursley I."/>
            <person name="Horton D.L."/>
            <person name="Alikhan N.F."/>
            <person name="Baker D."/>
            <person name="Gharbi K."/>
            <person name="Hall N."/>
            <person name="Watson M."/>
            <person name="Adriaenssens E.M."/>
            <person name="Foster-Nyarko E."/>
            <person name="Jarju S."/>
            <person name="Secka A."/>
            <person name="Antonio M."/>
            <person name="Oren A."/>
            <person name="Chaudhuri R.R."/>
            <person name="La Ragione R."/>
            <person name="Hildebrand F."/>
            <person name="Pallen M.J."/>
        </authorList>
    </citation>
    <scope>NUCLEOTIDE SEQUENCE</scope>
    <source>
        <strain evidence="12">CHK180-2868</strain>
    </source>
</reference>
<keyword evidence="10" id="KW-0460">Magnesium</keyword>
<accession>A0A9D1A6D4</accession>
<gene>
    <name evidence="12" type="ORF">IAB28_11395</name>
</gene>
<dbReference type="GO" id="GO:0009228">
    <property type="term" value="P:thiamine biosynthetic process"/>
    <property type="evidence" value="ECO:0007669"/>
    <property type="project" value="UniProtKB-KW"/>
</dbReference>
<organism evidence="12 13">
    <name type="scientific">Candidatus Copromonas faecavium</name>
    <name type="common">nom. illeg.</name>
    <dbReference type="NCBI Taxonomy" id="2840740"/>
    <lineage>
        <taxon>Bacteria</taxon>
        <taxon>Bacillati</taxon>
        <taxon>Bacillota</taxon>
        <taxon>Clostridia</taxon>
        <taxon>Lachnospirales</taxon>
        <taxon>Lachnospiraceae</taxon>
        <taxon>Candidatus Copromonas (nom. illeg.)</taxon>
    </lineage>
</organism>
<comment type="caution">
    <text evidence="12">The sequence shown here is derived from an EMBL/GenBank/DDBJ whole genome shotgun (WGS) entry which is preliminary data.</text>
</comment>
<dbReference type="InterPro" id="IPR029056">
    <property type="entry name" value="Ribokinase-like"/>
</dbReference>
<evidence type="ECO:0000313" key="12">
    <source>
        <dbReference type="EMBL" id="HIR06549.1"/>
    </source>
</evidence>
<evidence type="ECO:0000256" key="2">
    <source>
        <dbReference type="ARBA" id="ARBA00001946"/>
    </source>
</evidence>
<keyword evidence="8 12" id="KW-0418">Kinase</keyword>
<evidence type="ECO:0000256" key="10">
    <source>
        <dbReference type="ARBA" id="ARBA00022842"/>
    </source>
</evidence>
<name>A0A9D1A6D4_9FIRM</name>
<comment type="cofactor">
    <cofactor evidence="2">
        <name>Mg(2+)</name>
        <dbReference type="ChEBI" id="CHEBI:18420"/>
    </cofactor>
</comment>
<evidence type="ECO:0000256" key="4">
    <source>
        <dbReference type="ARBA" id="ARBA00012129"/>
    </source>
</evidence>
<keyword evidence="7" id="KW-0547">Nucleotide-binding</keyword>
<keyword evidence="11" id="KW-0784">Thiamine biosynthesis</keyword>
<reference evidence="12" key="1">
    <citation type="submission" date="2020-10" db="EMBL/GenBank/DDBJ databases">
        <authorList>
            <person name="Gilroy R."/>
        </authorList>
    </citation>
    <scope>NUCLEOTIDE SEQUENCE</scope>
    <source>
        <strain evidence="12">CHK180-2868</strain>
    </source>
</reference>
<evidence type="ECO:0000256" key="11">
    <source>
        <dbReference type="ARBA" id="ARBA00022977"/>
    </source>
</evidence>